<accession>A0A915KKR2</accession>
<dbReference type="Proteomes" id="UP000887565">
    <property type="component" value="Unplaced"/>
</dbReference>
<evidence type="ECO:0000313" key="2">
    <source>
        <dbReference type="WBParaSite" id="nRc.2.0.1.t39426-RA"/>
    </source>
</evidence>
<dbReference type="WBParaSite" id="nRc.2.0.1.t39426-RA">
    <property type="protein sequence ID" value="nRc.2.0.1.t39426-RA"/>
    <property type="gene ID" value="nRc.2.0.1.g39426"/>
</dbReference>
<reference evidence="2" key="1">
    <citation type="submission" date="2022-11" db="UniProtKB">
        <authorList>
            <consortium name="WormBaseParasite"/>
        </authorList>
    </citation>
    <scope>IDENTIFICATION</scope>
</reference>
<proteinExistence type="predicted"/>
<sequence length="118" mass="13117">MVHAAATIRTAAEAFKIHHTTLSCRLLGKTTERHGRPTALSVSKETDLVGYISVLSTWGFPATTFEILHLVKNMLDRCRLVTDHVVNNFPGTEWASVFLTPNTTECLGMLLKCIEKHP</sequence>
<protein>
    <submittedName>
        <fullName evidence="2">HTH psq-type domain-containing protein</fullName>
    </submittedName>
</protein>
<keyword evidence="1" id="KW-1185">Reference proteome</keyword>
<organism evidence="1 2">
    <name type="scientific">Romanomermis culicivorax</name>
    <name type="common">Nematode worm</name>
    <dbReference type="NCBI Taxonomy" id="13658"/>
    <lineage>
        <taxon>Eukaryota</taxon>
        <taxon>Metazoa</taxon>
        <taxon>Ecdysozoa</taxon>
        <taxon>Nematoda</taxon>
        <taxon>Enoplea</taxon>
        <taxon>Dorylaimia</taxon>
        <taxon>Mermithida</taxon>
        <taxon>Mermithoidea</taxon>
        <taxon>Mermithidae</taxon>
        <taxon>Romanomermis</taxon>
    </lineage>
</organism>
<dbReference type="AlphaFoldDB" id="A0A915KKR2"/>
<evidence type="ECO:0000313" key="1">
    <source>
        <dbReference type="Proteomes" id="UP000887565"/>
    </source>
</evidence>
<name>A0A915KKR2_ROMCU</name>